<evidence type="ECO:0000313" key="2">
    <source>
        <dbReference type="Proteomes" id="UP001054902"/>
    </source>
</evidence>
<gene>
    <name evidence="1" type="ORF">CTEN210_02252</name>
</gene>
<sequence>MLLLRNKKLKLFFAGIAAYILYDALQESTTHKSSNSIRAFSSPSTERSLSLNLGGGNCEWQPPLYDIPEEIDFYKTAIVGFPSGDKRMIFIQMEALAGWAAKDEWDFEFLGMSNHPFIKANYPHHEGIWGWEDAADQVVMMIRNIRRSMVEYHDILWDIGYAKTWDEAFQKYSNLYIERPPMEDFLAWRDLRVLDEVHWYGWFIDYWMEGGLMRDIYTHKMTTPIHWNMLMIPAGFSREEVDYDVIVGNKTVTPSYDYHCTNGDISGGCEPVAVISAEKLSDYTEGPAETRKIAQVLMNNEKMAKWVIEEETWECIWEELIVRKKGLRTIFDRPGFGEVDYNFSAEMLEGMLHELDRLIAKYSSDEWNTKETANRVVELLTWHRGLIQTELDEVNSGTRVLTDNDFLGPKEREKRRIAKIEAEIFEKTGENQVASSDARHLEQKKDYSEFFKAADKALMKRRLEKIKKETLEREDRRKRHLLKNQKL</sequence>
<keyword evidence="2" id="KW-1185">Reference proteome</keyword>
<accession>A0AAD3CHL7</accession>
<protein>
    <submittedName>
        <fullName evidence="1">Uncharacterized protein</fullName>
    </submittedName>
</protein>
<name>A0AAD3CHL7_9STRA</name>
<evidence type="ECO:0000313" key="1">
    <source>
        <dbReference type="EMBL" id="GFH45778.1"/>
    </source>
</evidence>
<proteinExistence type="predicted"/>
<comment type="caution">
    <text evidence="1">The sequence shown here is derived from an EMBL/GenBank/DDBJ whole genome shotgun (WGS) entry which is preliminary data.</text>
</comment>
<reference evidence="1 2" key="1">
    <citation type="journal article" date="2021" name="Sci. Rep.">
        <title>The genome of the diatom Chaetoceros tenuissimus carries an ancient integrated fragment of an extant virus.</title>
        <authorList>
            <person name="Hongo Y."/>
            <person name="Kimura K."/>
            <person name="Takaki Y."/>
            <person name="Yoshida Y."/>
            <person name="Baba S."/>
            <person name="Kobayashi G."/>
            <person name="Nagasaki K."/>
            <person name="Hano T."/>
            <person name="Tomaru Y."/>
        </authorList>
    </citation>
    <scope>NUCLEOTIDE SEQUENCE [LARGE SCALE GENOMIC DNA]</scope>
    <source>
        <strain evidence="1 2">NIES-3715</strain>
    </source>
</reference>
<dbReference type="Proteomes" id="UP001054902">
    <property type="component" value="Unassembled WGS sequence"/>
</dbReference>
<dbReference type="EMBL" id="BLLK01000022">
    <property type="protein sequence ID" value="GFH45778.1"/>
    <property type="molecule type" value="Genomic_DNA"/>
</dbReference>
<organism evidence="1 2">
    <name type="scientific">Chaetoceros tenuissimus</name>
    <dbReference type="NCBI Taxonomy" id="426638"/>
    <lineage>
        <taxon>Eukaryota</taxon>
        <taxon>Sar</taxon>
        <taxon>Stramenopiles</taxon>
        <taxon>Ochrophyta</taxon>
        <taxon>Bacillariophyta</taxon>
        <taxon>Coscinodiscophyceae</taxon>
        <taxon>Chaetocerotophycidae</taxon>
        <taxon>Chaetocerotales</taxon>
        <taxon>Chaetocerotaceae</taxon>
        <taxon>Chaetoceros</taxon>
    </lineage>
</organism>
<dbReference type="AlphaFoldDB" id="A0AAD3CHL7"/>